<dbReference type="GO" id="GO:0008270">
    <property type="term" value="F:zinc ion binding"/>
    <property type="evidence" value="ECO:0007669"/>
    <property type="project" value="UniProtKB-KW"/>
</dbReference>
<dbReference type="PROSITE" id="PS50089">
    <property type="entry name" value="ZF_RING_2"/>
    <property type="match status" value="1"/>
</dbReference>
<reference evidence="7 8" key="1">
    <citation type="journal article" date="2018" name="Elife">
        <title>Functional genomics of lipid metabolism in the oleaginous yeast Rhodosporidium toruloides.</title>
        <authorList>
            <person name="Coradetti S.T."/>
            <person name="Pinel D."/>
            <person name="Geiselman G."/>
            <person name="Ito M."/>
            <person name="Mondo S."/>
            <person name="Reilly M.C."/>
            <person name="Cheng Y.F."/>
            <person name="Bauer S."/>
            <person name="Grigoriev I."/>
            <person name="Gladden J.M."/>
            <person name="Simmons B.A."/>
            <person name="Brem R."/>
            <person name="Arkin A.P."/>
            <person name="Skerker J.M."/>
        </authorList>
    </citation>
    <scope>NUCLEOTIDE SEQUENCE [LARGE SCALE GENOMIC DNA]</scope>
    <source>
        <strain evidence="7 8">NBRC 0880</strain>
    </source>
</reference>
<dbReference type="PANTHER" id="PTHR22763:SF162">
    <property type="entry name" value="TRANSMEMBRANE E3 UBIQUITIN-PROTEIN LIGASE 1"/>
    <property type="match status" value="1"/>
</dbReference>
<dbReference type="InterPro" id="IPR001841">
    <property type="entry name" value="Znf_RING"/>
</dbReference>
<name>A0A2T0AAT2_RHOTO</name>
<protein>
    <recommendedName>
        <fullName evidence="6">RING-type domain-containing protein</fullName>
    </recommendedName>
</protein>
<evidence type="ECO:0000313" key="7">
    <source>
        <dbReference type="EMBL" id="PRQ75120.1"/>
    </source>
</evidence>
<feature type="domain" description="RING-type" evidence="6">
    <location>
        <begin position="7"/>
        <end position="48"/>
    </location>
</feature>
<feature type="compositionally biased region" description="Low complexity" evidence="5">
    <location>
        <begin position="59"/>
        <end position="72"/>
    </location>
</feature>
<evidence type="ECO:0000256" key="3">
    <source>
        <dbReference type="ARBA" id="ARBA00022833"/>
    </source>
</evidence>
<dbReference type="EMBL" id="LCTV02000005">
    <property type="protein sequence ID" value="PRQ75120.1"/>
    <property type="molecule type" value="Genomic_DNA"/>
</dbReference>
<dbReference type="GO" id="GO:0043161">
    <property type="term" value="P:proteasome-mediated ubiquitin-dependent protein catabolic process"/>
    <property type="evidence" value="ECO:0007669"/>
    <property type="project" value="TreeGrafter"/>
</dbReference>
<dbReference type="AlphaFoldDB" id="A0A2T0AAT2"/>
<dbReference type="Proteomes" id="UP000239560">
    <property type="component" value="Unassembled WGS sequence"/>
</dbReference>
<keyword evidence="3" id="KW-0862">Zinc</keyword>
<dbReference type="CDD" id="cd16454">
    <property type="entry name" value="RING-H2_PA-TM-RING"/>
    <property type="match status" value="1"/>
</dbReference>
<evidence type="ECO:0000256" key="1">
    <source>
        <dbReference type="ARBA" id="ARBA00022723"/>
    </source>
</evidence>
<proteinExistence type="predicted"/>
<accession>A0A2T0AAT2</accession>
<dbReference type="SMART" id="SM00184">
    <property type="entry name" value="RING"/>
    <property type="match status" value="1"/>
</dbReference>
<keyword evidence="2 4" id="KW-0863">Zinc-finger</keyword>
<dbReference type="Pfam" id="PF13639">
    <property type="entry name" value="zf-RING_2"/>
    <property type="match status" value="1"/>
</dbReference>
<comment type="caution">
    <text evidence="7">The sequence shown here is derived from an EMBL/GenBank/DDBJ whole genome shotgun (WGS) entry which is preliminary data.</text>
</comment>
<dbReference type="OrthoDB" id="8062037at2759"/>
<evidence type="ECO:0000256" key="2">
    <source>
        <dbReference type="ARBA" id="ARBA00022771"/>
    </source>
</evidence>
<evidence type="ECO:0000256" key="5">
    <source>
        <dbReference type="SAM" id="MobiDB-lite"/>
    </source>
</evidence>
<sequence length="124" mass="12834">MSTIDSCGICLDTFHLSDTAVALPCKHLYHEDCLVPWLKTSGTCPTCRFALVPQPGQPGYEAGGQANAEGAQAGEGGTDGAEDQRIPEIAGGSSLPGSWIWPAGEGEGEEGGSEEERRAGENEG</sequence>
<organism evidence="7 8">
    <name type="scientific">Rhodotorula toruloides</name>
    <name type="common">Yeast</name>
    <name type="synonym">Rhodosporidium toruloides</name>
    <dbReference type="NCBI Taxonomy" id="5286"/>
    <lineage>
        <taxon>Eukaryota</taxon>
        <taxon>Fungi</taxon>
        <taxon>Dikarya</taxon>
        <taxon>Basidiomycota</taxon>
        <taxon>Pucciniomycotina</taxon>
        <taxon>Microbotryomycetes</taxon>
        <taxon>Sporidiobolales</taxon>
        <taxon>Sporidiobolaceae</taxon>
        <taxon>Rhodotorula</taxon>
    </lineage>
</organism>
<dbReference type="SUPFAM" id="SSF57850">
    <property type="entry name" value="RING/U-box"/>
    <property type="match status" value="1"/>
</dbReference>
<feature type="region of interest" description="Disordered" evidence="5">
    <location>
        <begin position="58"/>
        <end position="124"/>
    </location>
</feature>
<dbReference type="Gene3D" id="3.30.40.10">
    <property type="entry name" value="Zinc/RING finger domain, C3HC4 (zinc finger)"/>
    <property type="match status" value="1"/>
</dbReference>
<evidence type="ECO:0000313" key="8">
    <source>
        <dbReference type="Proteomes" id="UP000239560"/>
    </source>
</evidence>
<gene>
    <name evidence="7" type="ORF">AAT19DRAFT_14142</name>
</gene>
<keyword evidence="1" id="KW-0479">Metal-binding</keyword>
<evidence type="ECO:0000259" key="6">
    <source>
        <dbReference type="PROSITE" id="PS50089"/>
    </source>
</evidence>
<dbReference type="InterPro" id="IPR013083">
    <property type="entry name" value="Znf_RING/FYVE/PHD"/>
</dbReference>
<feature type="compositionally biased region" description="Basic and acidic residues" evidence="5">
    <location>
        <begin position="114"/>
        <end position="124"/>
    </location>
</feature>
<dbReference type="GO" id="GO:0061630">
    <property type="term" value="F:ubiquitin protein ligase activity"/>
    <property type="evidence" value="ECO:0007669"/>
    <property type="project" value="TreeGrafter"/>
</dbReference>
<evidence type="ECO:0000256" key="4">
    <source>
        <dbReference type="PROSITE-ProRule" id="PRU00175"/>
    </source>
</evidence>
<dbReference type="PANTHER" id="PTHR22763">
    <property type="entry name" value="RING ZINC FINGER PROTEIN"/>
    <property type="match status" value="1"/>
</dbReference>
<dbReference type="GO" id="GO:0012505">
    <property type="term" value="C:endomembrane system"/>
    <property type="evidence" value="ECO:0007669"/>
    <property type="project" value="TreeGrafter"/>
</dbReference>
<dbReference type="InterPro" id="IPR050731">
    <property type="entry name" value="HRD1_E3_ubiq-ligases"/>
</dbReference>